<organism evidence="6 7">
    <name type="scientific">Shewanella benthica KT99</name>
    <dbReference type="NCBI Taxonomy" id="314608"/>
    <lineage>
        <taxon>Bacteria</taxon>
        <taxon>Pseudomonadati</taxon>
        <taxon>Pseudomonadota</taxon>
        <taxon>Gammaproteobacteria</taxon>
        <taxon>Alteromonadales</taxon>
        <taxon>Shewanellaceae</taxon>
        <taxon>Shewanella</taxon>
    </lineage>
</organism>
<evidence type="ECO:0000313" key="7">
    <source>
        <dbReference type="Proteomes" id="UP000005839"/>
    </source>
</evidence>
<dbReference type="EMBL" id="ABIC01000054">
    <property type="protein sequence ID" value="EDP99040.1"/>
    <property type="molecule type" value="Genomic_DNA"/>
</dbReference>
<sequence>MPTNLPLSLPEIIVLSAIAFLFLLIGALLNQRLTRQRWQDVKKQLADQHQHTLDEIQIEIGHRDSLLLDKEAQIETLYAKVEKNLSALGQAQAESSRLPQLDRQLQESQRKLMETQLSLSKSNAMQQTLTVKFSTQQQALEDKVSLLESVEIRLKIQFENLANKIFEERSEKLQSQSTQHLDAVLAPFKQQLEGFRKQVQESYTIEQSERSAFRHQLESLKALNQQMSQDAVNLTRALKGDNKQQGNWGEVILERVLQESGLREGHEYDTQTELKNDEGKRFKPDVIVHLPENKDVVIDAKMSLVAYERYFNNDDDIKAQALKDHVLSIRGHIKGLSQKNYQKLHGLTSLDYVLMFIPLEPAFLLALEHDPSLVNYALELNIMLVSPTNLLVALRTINNIWRYEYQNQNAQRIAKQAGKIYDKLCGFIEDMEKLGRAIEGAEKSYANAMNKLSSGKGNLVRQAHQMQQLGVDTSKKIDQRLLDSALSDYPEPGAKLN</sequence>
<keyword evidence="7" id="KW-1185">Reference proteome</keyword>
<keyword evidence="5" id="KW-0812">Transmembrane</keyword>
<evidence type="ECO:0000256" key="4">
    <source>
        <dbReference type="ARBA" id="ARBA00023172"/>
    </source>
</evidence>
<keyword evidence="5" id="KW-0472">Membrane</keyword>
<protein>
    <recommendedName>
        <fullName evidence="8">DNA recombination protein RmuC</fullName>
    </recommendedName>
</protein>
<evidence type="ECO:0000256" key="1">
    <source>
        <dbReference type="ARBA" id="ARBA00003416"/>
    </source>
</evidence>
<dbReference type="AlphaFoldDB" id="A9DIG7"/>
<name>A9DIG7_9GAMM</name>
<dbReference type="GO" id="GO:0006310">
    <property type="term" value="P:DNA recombination"/>
    <property type="evidence" value="ECO:0007669"/>
    <property type="project" value="UniProtKB-KW"/>
</dbReference>
<comment type="similarity">
    <text evidence="2">Belongs to the RmuC family.</text>
</comment>
<keyword evidence="3" id="KW-0175">Coiled coil</keyword>
<dbReference type="Proteomes" id="UP000005839">
    <property type="component" value="Unassembled WGS sequence"/>
</dbReference>
<proteinExistence type="inferred from homology"/>
<reference evidence="6 7" key="1">
    <citation type="submission" date="2007-10" db="EMBL/GenBank/DDBJ databases">
        <authorList>
            <person name="Yayanos A."/>
            <person name="Ferriera S."/>
            <person name="Johnson J."/>
            <person name="Kravitz S."/>
            <person name="Halpern A."/>
            <person name="Remington K."/>
            <person name="Beeson K."/>
            <person name="Tran B."/>
            <person name="Rogers Y.-H."/>
            <person name="Friedman R."/>
            <person name="Venter J.C."/>
        </authorList>
    </citation>
    <scope>NUCLEOTIDE SEQUENCE [LARGE SCALE GENOMIC DNA]</scope>
    <source>
        <strain evidence="6 7">KT99</strain>
    </source>
</reference>
<accession>A9DIG7</accession>
<keyword evidence="4" id="KW-0233">DNA recombination</keyword>
<dbReference type="InterPro" id="IPR003798">
    <property type="entry name" value="DNA_recombination_RmuC"/>
</dbReference>
<dbReference type="Pfam" id="PF02646">
    <property type="entry name" value="RmuC"/>
    <property type="match status" value="1"/>
</dbReference>
<comment type="function">
    <text evidence="1">Involved in DNA recombination.</text>
</comment>
<dbReference type="PANTHER" id="PTHR30563">
    <property type="entry name" value="DNA RECOMBINATION PROTEIN RMUC"/>
    <property type="match status" value="1"/>
</dbReference>
<comment type="caution">
    <text evidence="6">The sequence shown here is derived from an EMBL/GenBank/DDBJ whole genome shotgun (WGS) entry which is preliminary data.</text>
</comment>
<evidence type="ECO:0008006" key="8">
    <source>
        <dbReference type="Google" id="ProtNLM"/>
    </source>
</evidence>
<evidence type="ECO:0000256" key="2">
    <source>
        <dbReference type="ARBA" id="ARBA00009840"/>
    </source>
</evidence>
<evidence type="ECO:0000256" key="5">
    <source>
        <dbReference type="SAM" id="Phobius"/>
    </source>
</evidence>
<evidence type="ECO:0000313" key="6">
    <source>
        <dbReference type="EMBL" id="EDP99040.1"/>
    </source>
</evidence>
<keyword evidence="5" id="KW-1133">Transmembrane helix</keyword>
<evidence type="ECO:0000256" key="3">
    <source>
        <dbReference type="ARBA" id="ARBA00023054"/>
    </source>
</evidence>
<dbReference type="PANTHER" id="PTHR30563:SF0">
    <property type="entry name" value="DNA RECOMBINATION PROTEIN RMUC"/>
    <property type="match status" value="1"/>
</dbReference>
<dbReference type="RefSeq" id="WP_005502744.1">
    <property type="nucleotide sequence ID" value="NZ_ABIC01000054.1"/>
</dbReference>
<gene>
    <name evidence="6" type="ORF">KT99_11333</name>
</gene>
<dbReference type="STRING" id="314608.KT99_11333"/>
<feature type="transmembrane region" description="Helical" evidence="5">
    <location>
        <begin position="12"/>
        <end position="29"/>
    </location>
</feature>